<name>A0A834ZQE2_TETSI</name>
<dbReference type="OrthoDB" id="773033at2759"/>
<dbReference type="PANTHER" id="PTHR35111">
    <property type="entry name" value="F10A5.9-RELATED"/>
    <property type="match status" value="1"/>
</dbReference>
<comment type="caution">
    <text evidence="1">The sequence shown here is derived from an EMBL/GenBank/DDBJ whole genome shotgun (WGS) entry which is preliminary data.</text>
</comment>
<protein>
    <submittedName>
        <fullName evidence="1">Uncharacterized protein</fullName>
    </submittedName>
</protein>
<dbReference type="EMBL" id="JABCRI010000002">
    <property type="protein sequence ID" value="KAF8410457.1"/>
    <property type="molecule type" value="Genomic_DNA"/>
</dbReference>
<dbReference type="PANTHER" id="PTHR35111:SF1">
    <property type="entry name" value="OS04G0115900 PROTEIN"/>
    <property type="match status" value="1"/>
</dbReference>
<accession>A0A834ZQE2</accession>
<reference evidence="1 2" key="1">
    <citation type="submission" date="2020-04" db="EMBL/GenBank/DDBJ databases">
        <title>Plant Genome Project.</title>
        <authorList>
            <person name="Zhang R.-G."/>
        </authorList>
    </citation>
    <scope>NUCLEOTIDE SEQUENCE [LARGE SCALE GENOMIC DNA]</scope>
    <source>
        <strain evidence="1">YNK0</strain>
        <tissue evidence="1">Leaf</tissue>
    </source>
</reference>
<dbReference type="Proteomes" id="UP000655225">
    <property type="component" value="Unassembled WGS sequence"/>
</dbReference>
<sequence>MLSGKCTLSFVSSGYEDIKEGGSDAIGDEPNWIDCDYDHMVVLMSHIDKMLRGSSSNSNWLSPISLLERFREAVFRLIMLSALSKATHHSEPVNVPRAYNPLDPHHSEAVADCIEFIKKSALADESRDSTASSSVDVTEVVLPALPVM</sequence>
<evidence type="ECO:0000313" key="1">
    <source>
        <dbReference type="EMBL" id="KAF8410457.1"/>
    </source>
</evidence>
<organism evidence="1 2">
    <name type="scientific">Tetracentron sinense</name>
    <name type="common">Spur-leaf</name>
    <dbReference type="NCBI Taxonomy" id="13715"/>
    <lineage>
        <taxon>Eukaryota</taxon>
        <taxon>Viridiplantae</taxon>
        <taxon>Streptophyta</taxon>
        <taxon>Embryophyta</taxon>
        <taxon>Tracheophyta</taxon>
        <taxon>Spermatophyta</taxon>
        <taxon>Magnoliopsida</taxon>
        <taxon>Trochodendrales</taxon>
        <taxon>Trochodendraceae</taxon>
        <taxon>Tetracentron</taxon>
    </lineage>
</organism>
<keyword evidence="2" id="KW-1185">Reference proteome</keyword>
<evidence type="ECO:0000313" key="2">
    <source>
        <dbReference type="Proteomes" id="UP000655225"/>
    </source>
</evidence>
<gene>
    <name evidence="1" type="ORF">HHK36_002986</name>
</gene>
<dbReference type="AlphaFoldDB" id="A0A834ZQE2"/>
<proteinExistence type="predicted"/>